<dbReference type="PANTHER" id="PTHR46552">
    <property type="entry name" value="NADH-UBIQUINONE OXIDOREDUCTASE CHAIN 2"/>
    <property type="match status" value="1"/>
</dbReference>
<keyword evidence="9 18" id="KW-0999">Mitochondrion inner membrane</keyword>
<feature type="transmembrane region" description="Helical" evidence="18">
    <location>
        <begin position="173"/>
        <end position="191"/>
    </location>
</feature>
<comment type="catalytic activity">
    <reaction evidence="17 18">
        <text>a ubiquinone + NADH + 5 H(+)(in) = a ubiquinol + NAD(+) + 4 H(+)(out)</text>
        <dbReference type="Rhea" id="RHEA:29091"/>
        <dbReference type="Rhea" id="RHEA-COMP:9565"/>
        <dbReference type="Rhea" id="RHEA-COMP:9566"/>
        <dbReference type="ChEBI" id="CHEBI:15378"/>
        <dbReference type="ChEBI" id="CHEBI:16389"/>
        <dbReference type="ChEBI" id="CHEBI:17976"/>
        <dbReference type="ChEBI" id="CHEBI:57540"/>
        <dbReference type="ChEBI" id="CHEBI:57945"/>
        <dbReference type="EC" id="7.1.1.2"/>
    </reaction>
</comment>
<evidence type="ECO:0000256" key="14">
    <source>
        <dbReference type="ARBA" id="ARBA00023075"/>
    </source>
</evidence>
<dbReference type="EMBL" id="JX437064">
    <property type="protein sequence ID" value="AFR77036.1"/>
    <property type="molecule type" value="Genomic_DNA"/>
</dbReference>
<evidence type="ECO:0000256" key="9">
    <source>
        <dbReference type="ARBA" id="ARBA00022792"/>
    </source>
</evidence>
<evidence type="ECO:0000256" key="12">
    <source>
        <dbReference type="ARBA" id="ARBA00022989"/>
    </source>
</evidence>
<comment type="function">
    <text evidence="18">Core subunit of the mitochondrial membrane respiratory chain NADH dehydrogenase (Complex I) which catalyzes electron transfer from NADH through the respiratory chain, using ubiquinone as an electron acceptor. Essential for the catalytic activity and assembly of complex I.</text>
</comment>
<feature type="transmembrane region" description="Helical" evidence="18">
    <location>
        <begin position="197"/>
        <end position="217"/>
    </location>
</feature>
<dbReference type="GO" id="GO:0005743">
    <property type="term" value="C:mitochondrial inner membrane"/>
    <property type="evidence" value="ECO:0007669"/>
    <property type="project" value="UniProtKB-SubCell"/>
</dbReference>
<evidence type="ECO:0000256" key="10">
    <source>
        <dbReference type="ARBA" id="ARBA00022967"/>
    </source>
</evidence>
<evidence type="ECO:0000259" key="19">
    <source>
        <dbReference type="Pfam" id="PF00361"/>
    </source>
</evidence>
<evidence type="ECO:0000313" key="20">
    <source>
        <dbReference type="EMBL" id="AFR77036.1"/>
    </source>
</evidence>
<dbReference type="InterPro" id="IPR003917">
    <property type="entry name" value="NADH_UbQ_OxRdtase_chain2"/>
</dbReference>
<evidence type="ECO:0000256" key="15">
    <source>
        <dbReference type="ARBA" id="ARBA00023128"/>
    </source>
</evidence>
<dbReference type="EC" id="7.1.1.2" evidence="4 18"/>
<feature type="domain" description="NADH:quinone oxidoreductase/Mrp antiporter transmembrane" evidence="19">
    <location>
        <begin position="24"/>
        <end position="284"/>
    </location>
</feature>
<evidence type="ECO:0000256" key="5">
    <source>
        <dbReference type="ARBA" id="ARBA00021008"/>
    </source>
</evidence>
<feature type="transmembrane region" description="Helical" evidence="18">
    <location>
        <begin position="147"/>
        <end position="166"/>
    </location>
</feature>
<proteinExistence type="inferred from homology"/>
<evidence type="ECO:0000256" key="16">
    <source>
        <dbReference type="ARBA" id="ARBA00023136"/>
    </source>
</evidence>
<gene>
    <name evidence="20" type="primary">ND2</name>
</gene>
<accession>S4T036</accession>
<dbReference type="PRINTS" id="PR01436">
    <property type="entry name" value="NADHDHGNASE2"/>
</dbReference>
<organism evidence="20">
    <name type="scientific">Brachycybe lecontii</name>
    <name type="common">Millipede</name>
    <dbReference type="NCBI Taxonomy" id="1176341"/>
    <lineage>
        <taxon>Eukaryota</taxon>
        <taxon>Metazoa</taxon>
        <taxon>Ecdysozoa</taxon>
        <taxon>Arthropoda</taxon>
        <taxon>Myriapoda</taxon>
        <taxon>Diplopoda</taxon>
        <taxon>Helminthomorpha</taxon>
        <taxon>Playtdesmida</taxon>
        <taxon>Andrognathidae</taxon>
        <taxon>Brachycybe</taxon>
    </lineage>
</organism>
<evidence type="ECO:0000256" key="11">
    <source>
        <dbReference type="ARBA" id="ARBA00022982"/>
    </source>
</evidence>
<comment type="function">
    <text evidence="1">Core subunit of the mitochondrial membrane respiratory chain NADH dehydrogenase (Complex I) that is believed to belong to the minimal assembly required for catalysis. Complex I functions in the transfer of electrons from NADH to the respiratory chain. The immediate electron acceptor for the enzyme is believed to be ubiquinone.</text>
</comment>
<sequence>MTNLSYKFMFLLFLMLGTLITISANSWFMAWLGLEINMMSFIPLLTHFSTLSAESTLKYFLMQTISSIVLLSSCTMILLLSSMQMLNNYFPLKILIECSMLMKLGAAPFHLWVIHIINGMSWINTIILLTWQKIAPLSLLFTMKNSYFVWMISMLSAMIGAIGGLNQLSLKKLMAFSSISHMGWMLCSLMISKSLLYFYFISYSLISTSIILILNIMSMYHLNQIFTFFKNKTIYKMMYSIMMFSYSGLPPLLGFIQKWLILNSLMLNSNLLISLILIFSSLITMIFYIRMTYSMILLSFFMVKWYHVMSFKLPLNISILLIFSISLSPIIIFLPF</sequence>
<keyword evidence="13 18" id="KW-0520">NAD</keyword>
<evidence type="ECO:0000256" key="13">
    <source>
        <dbReference type="ARBA" id="ARBA00023027"/>
    </source>
</evidence>
<protein>
    <recommendedName>
        <fullName evidence="5 18">NADH-ubiquinone oxidoreductase chain 2</fullName>
        <ecNumber evidence="4 18">7.1.1.2</ecNumber>
    </recommendedName>
</protein>
<dbReference type="CTD" id="4536"/>
<keyword evidence="12 18" id="KW-1133">Transmembrane helix</keyword>
<dbReference type="RefSeq" id="YP_008378739.1">
    <property type="nucleotide sequence ID" value="NC_021934.1"/>
</dbReference>
<evidence type="ECO:0000256" key="1">
    <source>
        <dbReference type="ARBA" id="ARBA00003257"/>
    </source>
</evidence>
<evidence type="ECO:0000256" key="2">
    <source>
        <dbReference type="ARBA" id="ARBA00004448"/>
    </source>
</evidence>
<keyword evidence="16 18" id="KW-0472">Membrane</keyword>
<keyword evidence="8 18" id="KW-0812">Transmembrane</keyword>
<evidence type="ECO:0000256" key="6">
    <source>
        <dbReference type="ARBA" id="ARBA00022448"/>
    </source>
</evidence>
<name>S4T036_BRALC</name>
<comment type="similarity">
    <text evidence="3 18">Belongs to the complex I subunit 2 family.</text>
</comment>
<feature type="transmembrane region" description="Helical" evidence="18">
    <location>
        <begin position="238"/>
        <end position="260"/>
    </location>
</feature>
<dbReference type="GO" id="GO:0008137">
    <property type="term" value="F:NADH dehydrogenase (ubiquinone) activity"/>
    <property type="evidence" value="ECO:0007669"/>
    <property type="project" value="UniProtKB-EC"/>
</dbReference>
<evidence type="ECO:0000256" key="7">
    <source>
        <dbReference type="ARBA" id="ARBA00022660"/>
    </source>
</evidence>
<dbReference type="AlphaFoldDB" id="S4T036"/>
<evidence type="ECO:0000256" key="3">
    <source>
        <dbReference type="ARBA" id="ARBA00007012"/>
    </source>
</evidence>
<keyword evidence="15 18" id="KW-0496">Mitochondrion</keyword>
<keyword evidence="6" id="KW-0813">Transport</keyword>
<feature type="transmembrane region" description="Helical" evidence="18">
    <location>
        <begin position="101"/>
        <end position="127"/>
    </location>
</feature>
<geneLocation type="mitochondrion" evidence="20"/>
<evidence type="ECO:0000256" key="4">
    <source>
        <dbReference type="ARBA" id="ARBA00012944"/>
    </source>
</evidence>
<evidence type="ECO:0000256" key="18">
    <source>
        <dbReference type="RuleBase" id="RU003403"/>
    </source>
</evidence>
<dbReference type="GeneID" id="16488869"/>
<evidence type="ECO:0000256" key="8">
    <source>
        <dbReference type="ARBA" id="ARBA00022692"/>
    </source>
</evidence>
<comment type="subcellular location">
    <subcellularLocation>
        <location evidence="2 18">Mitochondrion inner membrane</location>
        <topology evidence="2 18">Multi-pass membrane protein</topology>
    </subcellularLocation>
</comment>
<keyword evidence="10 18" id="KW-1278">Translocase</keyword>
<dbReference type="InterPro" id="IPR050175">
    <property type="entry name" value="Complex_I_Subunit_2"/>
</dbReference>
<dbReference type="Pfam" id="PF00361">
    <property type="entry name" value="Proton_antipo_M"/>
    <property type="match status" value="1"/>
</dbReference>
<feature type="transmembrane region" description="Helical" evidence="18">
    <location>
        <begin position="313"/>
        <end position="334"/>
    </location>
</feature>
<evidence type="ECO:0000256" key="17">
    <source>
        <dbReference type="ARBA" id="ARBA00049551"/>
    </source>
</evidence>
<keyword evidence="14 18" id="KW-0830">Ubiquinone</keyword>
<dbReference type="PANTHER" id="PTHR46552:SF1">
    <property type="entry name" value="NADH-UBIQUINONE OXIDOREDUCTASE CHAIN 2"/>
    <property type="match status" value="1"/>
</dbReference>
<feature type="transmembrane region" description="Helical" evidence="18">
    <location>
        <begin position="59"/>
        <end position="80"/>
    </location>
</feature>
<keyword evidence="7 18" id="KW-0679">Respiratory chain</keyword>
<keyword evidence="11 18" id="KW-0249">Electron transport</keyword>
<feature type="transmembrane region" description="Helical" evidence="18">
    <location>
        <begin position="272"/>
        <end position="301"/>
    </location>
</feature>
<reference evidence="20" key="1">
    <citation type="journal article" date="2013" name="PLoS ONE">
        <title>Arthropod phylogenetics in light of three novel millipede (myriapoda: diplopoda) mitochondrial genomes with comments on the appropriateness of mitochondrial genome sequence data for inferring deep level relationships.</title>
        <authorList>
            <person name="Brewer M.S."/>
            <person name="Swafford L."/>
            <person name="Spruill C.L."/>
            <person name="Bond J.E."/>
        </authorList>
    </citation>
    <scope>NUCLEOTIDE SEQUENCE</scope>
</reference>
<dbReference type="InterPro" id="IPR001750">
    <property type="entry name" value="ND/Mrp_TM"/>
</dbReference>
<dbReference type="GO" id="GO:0006120">
    <property type="term" value="P:mitochondrial electron transport, NADH to ubiquinone"/>
    <property type="evidence" value="ECO:0007669"/>
    <property type="project" value="InterPro"/>
</dbReference>